<reference evidence="1" key="1">
    <citation type="submission" date="2020-11" db="EMBL/GenBank/DDBJ databases">
        <authorList>
            <person name="Tran Van P."/>
        </authorList>
    </citation>
    <scope>NUCLEOTIDE SEQUENCE</scope>
</reference>
<proteinExistence type="predicted"/>
<dbReference type="EMBL" id="OB664419">
    <property type="protein sequence ID" value="CAD7232245.1"/>
    <property type="molecule type" value="Genomic_DNA"/>
</dbReference>
<gene>
    <name evidence="1" type="ORF">CTOB1V02_LOCUS10083</name>
</gene>
<name>A0A7R8ZS20_9CRUS</name>
<organism evidence="1">
    <name type="scientific">Cyprideis torosa</name>
    <dbReference type="NCBI Taxonomy" id="163714"/>
    <lineage>
        <taxon>Eukaryota</taxon>
        <taxon>Metazoa</taxon>
        <taxon>Ecdysozoa</taxon>
        <taxon>Arthropoda</taxon>
        <taxon>Crustacea</taxon>
        <taxon>Oligostraca</taxon>
        <taxon>Ostracoda</taxon>
        <taxon>Podocopa</taxon>
        <taxon>Podocopida</taxon>
        <taxon>Cytherocopina</taxon>
        <taxon>Cytheroidea</taxon>
        <taxon>Cytherideidae</taxon>
        <taxon>Cyprideis</taxon>
    </lineage>
</organism>
<accession>A0A7R8ZS20</accession>
<sequence>MVIFIEGLTKPLVVLIFLLLDTCTVQSDTKFPEEALMKSWSFRLQRCLEELMLKNSSGWEIPEMVFSSSSLKPVDLTDVLRETSDKMKHVFQEGIEALKVSISGASSQKIVEASVGPTWLLIRCHEKALQE</sequence>
<dbReference type="AlphaFoldDB" id="A0A7R8ZS20"/>
<protein>
    <submittedName>
        <fullName evidence="1">Uncharacterized protein</fullName>
    </submittedName>
</protein>
<evidence type="ECO:0000313" key="1">
    <source>
        <dbReference type="EMBL" id="CAD7232245.1"/>
    </source>
</evidence>